<evidence type="ECO:0000256" key="2">
    <source>
        <dbReference type="ARBA" id="ARBA00004370"/>
    </source>
</evidence>
<dbReference type="InterPro" id="IPR050956">
    <property type="entry name" value="2C_system_His_kinase"/>
</dbReference>
<dbReference type="OrthoDB" id="60033at2759"/>
<dbReference type="SUPFAM" id="SSF52172">
    <property type="entry name" value="CheY-like"/>
    <property type="match status" value="1"/>
</dbReference>
<dbReference type="InterPro" id="IPR036097">
    <property type="entry name" value="HisK_dim/P_sf"/>
</dbReference>
<dbReference type="GO" id="GO:0005886">
    <property type="term" value="C:plasma membrane"/>
    <property type="evidence" value="ECO:0007669"/>
    <property type="project" value="UniProtKB-ARBA"/>
</dbReference>
<evidence type="ECO:0000256" key="4">
    <source>
        <dbReference type="ARBA" id="ARBA00022553"/>
    </source>
</evidence>
<dbReference type="Gene3D" id="3.40.50.2300">
    <property type="match status" value="1"/>
</dbReference>
<keyword evidence="6 16" id="KW-0812">Transmembrane</keyword>
<name>A0A6V8R247_TRIAP</name>
<keyword evidence="5" id="KW-0808">Transferase</keyword>
<dbReference type="Gene3D" id="1.10.287.130">
    <property type="match status" value="1"/>
</dbReference>
<feature type="domain" description="HAMP" evidence="19">
    <location>
        <begin position="502"/>
        <end position="534"/>
    </location>
</feature>
<feature type="region of interest" description="Disordered" evidence="15">
    <location>
        <begin position="439"/>
        <end position="467"/>
    </location>
</feature>
<keyword evidence="8" id="KW-0418">Kinase</keyword>
<evidence type="ECO:0000256" key="5">
    <source>
        <dbReference type="ARBA" id="ARBA00022679"/>
    </source>
</evidence>
<dbReference type="InterPro" id="IPR003660">
    <property type="entry name" value="HAMP_dom"/>
</dbReference>
<evidence type="ECO:0000256" key="14">
    <source>
        <dbReference type="PROSITE-ProRule" id="PRU00169"/>
    </source>
</evidence>
<dbReference type="PROSITE" id="PS50110">
    <property type="entry name" value="RESPONSE_REGULATORY"/>
    <property type="match status" value="1"/>
</dbReference>
<dbReference type="PANTHER" id="PTHR43719:SF34">
    <property type="entry name" value="TWO-COMPONENT SYSTEM PROTEIN B"/>
    <property type="match status" value="1"/>
</dbReference>
<organism evidence="20 21">
    <name type="scientific">Trichoderma asperellum</name>
    <name type="common">Filamentous fungus</name>
    <dbReference type="NCBI Taxonomy" id="101201"/>
    <lineage>
        <taxon>Eukaryota</taxon>
        <taxon>Fungi</taxon>
        <taxon>Dikarya</taxon>
        <taxon>Ascomycota</taxon>
        <taxon>Pezizomycotina</taxon>
        <taxon>Sordariomycetes</taxon>
        <taxon>Hypocreomycetidae</taxon>
        <taxon>Hypocreales</taxon>
        <taxon>Hypocreaceae</taxon>
        <taxon>Trichoderma</taxon>
    </lineage>
</organism>
<evidence type="ECO:0000256" key="6">
    <source>
        <dbReference type="ARBA" id="ARBA00022692"/>
    </source>
</evidence>
<dbReference type="SMART" id="SM00388">
    <property type="entry name" value="HisKA"/>
    <property type="match status" value="1"/>
</dbReference>
<dbReference type="PANTHER" id="PTHR43719">
    <property type="entry name" value="TWO-COMPONENT HISTIDINE KINASE"/>
    <property type="match status" value="1"/>
</dbReference>
<dbReference type="PRINTS" id="PR00344">
    <property type="entry name" value="BCTRLSENSOR"/>
</dbReference>
<protein>
    <recommendedName>
        <fullName evidence="3">histidine kinase</fullName>
        <ecNumber evidence="3">2.7.13.3</ecNumber>
    </recommendedName>
</protein>
<feature type="compositionally biased region" description="Polar residues" evidence="15">
    <location>
        <begin position="905"/>
        <end position="920"/>
    </location>
</feature>
<dbReference type="GO" id="GO:0007234">
    <property type="term" value="P:osmosensory signaling via phosphorelay pathway"/>
    <property type="evidence" value="ECO:0007669"/>
    <property type="project" value="UniProtKB-ARBA"/>
</dbReference>
<dbReference type="PROSITE" id="PS50885">
    <property type="entry name" value="HAMP"/>
    <property type="match status" value="1"/>
</dbReference>
<evidence type="ECO:0000256" key="11">
    <source>
        <dbReference type="ARBA" id="ARBA00023012"/>
    </source>
</evidence>
<dbReference type="SMART" id="SM00448">
    <property type="entry name" value="REC"/>
    <property type="match status" value="1"/>
</dbReference>
<reference evidence="20 21" key="1">
    <citation type="submission" date="2020-07" db="EMBL/GenBank/DDBJ databases">
        <title>Trichoderma asperellum IC-1 whole genome shotgun sequence.</title>
        <authorList>
            <person name="Kanamasa S."/>
            <person name="Takahashi H."/>
        </authorList>
    </citation>
    <scope>NUCLEOTIDE SEQUENCE [LARGE SCALE GENOMIC DNA]</scope>
    <source>
        <strain evidence="20 21">IC-1</strain>
    </source>
</reference>
<dbReference type="Pfam" id="PF00512">
    <property type="entry name" value="HisKA"/>
    <property type="match status" value="1"/>
</dbReference>
<evidence type="ECO:0000313" key="20">
    <source>
        <dbReference type="EMBL" id="GFP58600.1"/>
    </source>
</evidence>
<dbReference type="CDD" id="cd16922">
    <property type="entry name" value="HATPase_EvgS-ArcB-TorS-like"/>
    <property type="match status" value="1"/>
</dbReference>
<dbReference type="PROSITE" id="PS50109">
    <property type="entry name" value="HIS_KIN"/>
    <property type="match status" value="1"/>
</dbReference>
<evidence type="ECO:0000256" key="8">
    <source>
        <dbReference type="ARBA" id="ARBA00022777"/>
    </source>
</evidence>
<evidence type="ECO:0000256" key="1">
    <source>
        <dbReference type="ARBA" id="ARBA00000085"/>
    </source>
</evidence>
<dbReference type="InterPro" id="IPR003594">
    <property type="entry name" value="HATPase_dom"/>
</dbReference>
<dbReference type="AlphaFoldDB" id="A0A6V8R247"/>
<evidence type="ECO:0000256" key="12">
    <source>
        <dbReference type="ARBA" id="ARBA00023136"/>
    </source>
</evidence>
<dbReference type="FunFam" id="3.40.50.2300:FF:000289">
    <property type="entry name" value="Osmosensing histidine protein kinase SLN1"/>
    <property type="match status" value="1"/>
</dbReference>
<comment type="caution">
    <text evidence="20">The sequence shown here is derived from an EMBL/GenBank/DDBJ whole genome shotgun (WGS) entry which is preliminary data.</text>
</comment>
<feature type="transmembrane region" description="Helical" evidence="16">
    <location>
        <begin position="12"/>
        <end position="32"/>
    </location>
</feature>
<keyword evidence="12 16" id="KW-0472">Membrane</keyword>
<keyword evidence="11" id="KW-0902">Two-component regulatory system</keyword>
<dbReference type="InterPro" id="IPR004358">
    <property type="entry name" value="Sig_transdc_His_kin-like_C"/>
</dbReference>
<dbReference type="InterPro" id="IPR036890">
    <property type="entry name" value="HATPase_C_sf"/>
</dbReference>
<feature type="compositionally biased region" description="Acidic residues" evidence="15">
    <location>
        <begin position="444"/>
        <end position="453"/>
    </location>
</feature>
<comment type="subcellular location">
    <subcellularLocation>
        <location evidence="2">Membrane</location>
    </subcellularLocation>
</comment>
<sequence>MRIAIREQLAALVLSAVLVALAIIAIPTWIYVHNFVVDVESSGLALTASLKASEIASELQLAQTICQTVATRILLQQAFVDFYNRNSSDPFANARTDLESAMSSSRLTGLLQARLFSRNTTGGGHEGLLNVTGAGVGNATDNILLPYLAPDGSRVNLSDTEYGYPLSLYPNITYTNLGYPNPYVPSTPAFGAYAFPNVNLSTGGGLLLGPLVINETFALLSLTIPVRSLTIQGFILGYMTLIVAAGSLTSVQMSPEGLGSTGVVLLVGPANPSNRFNASSPASNDTYTPSEDAFKNIPAHFVIPPVPVPGQPDRHSERNYDDGKNYARPFPLHSFPSLQKVYTQRLSPTNNSTVALSTTNEQGVAVAVGVARPASTLVDWAVVIEKSKGEAYQPINQLRDILLGCVFGTAGLVAILVFPCAHISVLSIRRLKSATEKSINPPGYDDEFDDGFDEEHPSSGATSSKRSDRGFFGTIWRRIWPQKKVKPISEDDAHRHVFKIPARVEVGKHFITDELTELSQTFNEMSDELLKQYTSLEEKVAERTRELEISKRAAEAANESKTLFIANISHELKTPLNGIMGMCAVCMEEDDIVRIKHSLKTLYRSGDLLLHLLEDLLSFSKNQIGQHVSLEEREFRLGDIKSQMLFTFDKQARESDITFTVSFLGSENIELDGILNDSALEKRLPALGPNGMGRLKDAYVWGDQHRILQVMINLVNNSLKFTPAGGKVQLKIRCIAEVERVNNDDSRTSSLSKSGSARAGRSRHRGSTGSTRSANSRATNTSSTVKGGTALSINPMDPKATPHVQIRERSPTPPPPNAKPYIFEFEVEDTGPGIPEHMQDKIFEPFVQGDLGLNRKFGGTGLGLSICSQLAKLMGGSIALKSTVGVGSTFTMQIPLKYVKDRPPSTASSSTNSRPTSVRSTAAADGHRNSMNGSASPLQEPKSKSTPALIENKLPRLVGLSAPFFAAKPSSPSKDDKIATAVIDKAMANKTGKGKLRVLVADDNATNVEVVSRMLKLEDVYDVSIAKDGQEAYELVKASMEKNQRFDVIFMDIQMPNVDGLQSTRLIRKMGYVAPIVALTAFSEESNVKECIESGMDEFLSKPIRRPALKKVLKKFVTIPEEPETTASTKEKVPNSHTVNGMNGKYKEEAHID</sequence>
<dbReference type="CDD" id="cd06225">
    <property type="entry name" value="HAMP"/>
    <property type="match status" value="1"/>
</dbReference>
<dbReference type="CDD" id="cd17546">
    <property type="entry name" value="REC_hyHK_CKI1_RcsC-like"/>
    <property type="match status" value="1"/>
</dbReference>
<evidence type="ECO:0000256" key="7">
    <source>
        <dbReference type="ARBA" id="ARBA00022741"/>
    </source>
</evidence>
<gene>
    <name evidence="20" type="ORF">TASIC1_0010041100</name>
</gene>
<keyword evidence="13" id="KW-0325">Glycoprotein</keyword>
<feature type="domain" description="Histidine kinase" evidence="17">
    <location>
        <begin position="567"/>
        <end position="898"/>
    </location>
</feature>
<dbReference type="EMBL" id="BLZH01000010">
    <property type="protein sequence ID" value="GFP58600.1"/>
    <property type="molecule type" value="Genomic_DNA"/>
</dbReference>
<dbReference type="SMART" id="SM00387">
    <property type="entry name" value="HATPase_c"/>
    <property type="match status" value="1"/>
</dbReference>
<feature type="compositionally biased region" description="Low complexity" evidence="15">
    <location>
        <begin position="748"/>
        <end position="759"/>
    </location>
</feature>
<evidence type="ECO:0000313" key="21">
    <source>
        <dbReference type="Proteomes" id="UP000517252"/>
    </source>
</evidence>
<dbReference type="CDD" id="cd00082">
    <property type="entry name" value="HisKA"/>
    <property type="match status" value="1"/>
</dbReference>
<evidence type="ECO:0000259" key="17">
    <source>
        <dbReference type="PROSITE" id="PS50109"/>
    </source>
</evidence>
<dbReference type="Proteomes" id="UP000517252">
    <property type="component" value="Unassembled WGS sequence"/>
</dbReference>
<feature type="region of interest" description="Disordered" evidence="15">
    <location>
        <begin position="743"/>
        <end position="817"/>
    </location>
</feature>
<evidence type="ECO:0000256" key="16">
    <source>
        <dbReference type="SAM" id="Phobius"/>
    </source>
</evidence>
<dbReference type="InterPro" id="IPR003661">
    <property type="entry name" value="HisK_dim/P_dom"/>
</dbReference>
<feature type="transmembrane region" description="Helical" evidence="16">
    <location>
        <begin position="401"/>
        <end position="428"/>
    </location>
</feature>
<feature type="region of interest" description="Disordered" evidence="15">
    <location>
        <begin position="900"/>
        <end position="945"/>
    </location>
</feature>
<evidence type="ECO:0000256" key="3">
    <source>
        <dbReference type="ARBA" id="ARBA00012438"/>
    </source>
</evidence>
<feature type="modified residue" description="4-aspartylphosphate" evidence="14">
    <location>
        <position position="1052"/>
    </location>
</feature>
<evidence type="ECO:0000256" key="15">
    <source>
        <dbReference type="SAM" id="MobiDB-lite"/>
    </source>
</evidence>
<keyword evidence="9" id="KW-0067">ATP-binding</keyword>
<evidence type="ECO:0000256" key="10">
    <source>
        <dbReference type="ARBA" id="ARBA00022989"/>
    </source>
</evidence>
<evidence type="ECO:0000259" key="19">
    <source>
        <dbReference type="PROSITE" id="PS50885"/>
    </source>
</evidence>
<dbReference type="SUPFAM" id="SSF47384">
    <property type="entry name" value="Homodimeric domain of signal transducing histidine kinase"/>
    <property type="match status" value="1"/>
</dbReference>
<dbReference type="Pfam" id="PF02518">
    <property type="entry name" value="HATPase_c"/>
    <property type="match status" value="1"/>
</dbReference>
<dbReference type="GO" id="GO:0005524">
    <property type="term" value="F:ATP binding"/>
    <property type="evidence" value="ECO:0007669"/>
    <property type="project" value="UniProtKB-KW"/>
</dbReference>
<evidence type="ECO:0000256" key="9">
    <source>
        <dbReference type="ARBA" id="ARBA00022840"/>
    </source>
</evidence>
<feature type="compositionally biased region" description="Low complexity" evidence="15">
    <location>
        <begin position="767"/>
        <end position="784"/>
    </location>
</feature>
<dbReference type="Pfam" id="PF00072">
    <property type="entry name" value="Response_reg"/>
    <property type="match status" value="1"/>
</dbReference>
<proteinExistence type="predicted"/>
<dbReference type="GO" id="GO:0000155">
    <property type="term" value="F:phosphorelay sensor kinase activity"/>
    <property type="evidence" value="ECO:0007669"/>
    <property type="project" value="InterPro"/>
</dbReference>
<feature type="region of interest" description="Disordered" evidence="15">
    <location>
        <begin position="1124"/>
        <end position="1153"/>
    </location>
</feature>
<feature type="domain" description="Response regulatory" evidence="18">
    <location>
        <begin position="997"/>
        <end position="1117"/>
    </location>
</feature>
<evidence type="ECO:0000256" key="13">
    <source>
        <dbReference type="ARBA" id="ARBA00023180"/>
    </source>
</evidence>
<dbReference type="InterPro" id="IPR005467">
    <property type="entry name" value="His_kinase_dom"/>
</dbReference>
<keyword evidence="10 16" id="KW-1133">Transmembrane helix</keyword>
<dbReference type="SUPFAM" id="SSF55874">
    <property type="entry name" value="ATPase domain of HSP90 chaperone/DNA topoisomerase II/histidine kinase"/>
    <property type="match status" value="1"/>
</dbReference>
<evidence type="ECO:0000259" key="18">
    <source>
        <dbReference type="PROSITE" id="PS50110"/>
    </source>
</evidence>
<dbReference type="EC" id="2.7.13.3" evidence="3"/>
<comment type="catalytic activity">
    <reaction evidence="1">
        <text>ATP + protein L-histidine = ADP + protein N-phospho-L-histidine.</text>
        <dbReference type="EC" id="2.7.13.3"/>
    </reaction>
</comment>
<dbReference type="InterPro" id="IPR001789">
    <property type="entry name" value="Sig_transdc_resp-reg_receiver"/>
</dbReference>
<accession>A0A6V8R247</accession>
<keyword evidence="4 14" id="KW-0597">Phosphoprotein</keyword>
<keyword evidence="7" id="KW-0547">Nucleotide-binding</keyword>
<dbReference type="InterPro" id="IPR011006">
    <property type="entry name" value="CheY-like_superfamily"/>
</dbReference>
<dbReference type="Gene3D" id="3.30.565.10">
    <property type="entry name" value="Histidine kinase-like ATPase, C-terminal domain"/>
    <property type="match status" value="1"/>
</dbReference>
<dbReference type="FunFam" id="1.10.287.130:FF:000004">
    <property type="entry name" value="Ethylene receptor 1"/>
    <property type="match status" value="1"/>
</dbReference>